<protein>
    <submittedName>
        <fullName evidence="1">Uncharacterized protein</fullName>
    </submittedName>
</protein>
<evidence type="ECO:0000313" key="2">
    <source>
        <dbReference type="Proteomes" id="UP001321473"/>
    </source>
</evidence>
<dbReference type="EMBL" id="JARKHS020011968">
    <property type="protein sequence ID" value="KAK8777333.1"/>
    <property type="molecule type" value="Genomic_DNA"/>
</dbReference>
<evidence type="ECO:0000313" key="1">
    <source>
        <dbReference type="EMBL" id="KAK8777333.1"/>
    </source>
</evidence>
<accession>A0AAQ4ES49</accession>
<name>A0AAQ4ES49_AMBAM</name>
<dbReference type="AlphaFoldDB" id="A0AAQ4ES49"/>
<proteinExistence type="predicted"/>
<feature type="non-terminal residue" evidence="1">
    <location>
        <position position="57"/>
    </location>
</feature>
<gene>
    <name evidence="1" type="ORF">V5799_029322</name>
</gene>
<organism evidence="1 2">
    <name type="scientific">Amblyomma americanum</name>
    <name type="common">Lone star tick</name>
    <dbReference type="NCBI Taxonomy" id="6943"/>
    <lineage>
        <taxon>Eukaryota</taxon>
        <taxon>Metazoa</taxon>
        <taxon>Ecdysozoa</taxon>
        <taxon>Arthropoda</taxon>
        <taxon>Chelicerata</taxon>
        <taxon>Arachnida</taxon>
        <taxon>Acari</taxon>
        <taxon>Parasitiformes</taxon>
        <taxon>Ixodida</taxon>
        <taxon>Ixodoidea</taxon>
        <taxon>Ixodidae</taxon>
        <taxon>Amblyomminae</taxon>
        <taxon>Amblyomma</taxon>
    </lineage>
</organism>
<reference evidence="1 2" key="1">
    <citation type="journal article" date="2023" name="Arcadia Sci">
        <title>De novo assembly of a long-read Amblyomma americanum tick genome.</title>
        <authorList>
            <person name="Chou S."/>
            <person name="Poskanzer K.E."/>
            <person name="Rollins M."/>
            <person name="Thuy-Boun P.S."/>
        </authorList>
    </citation>
    <scope>NUCLEOTIDE SEQUENCE [LARGE SCALE GENOMIC DNA]</scope>
    <source>
        <strain evidence="1">F_SG_1</strain>
        <tissue evidence="1">Salivary glands</tissue>
    </source>
</reference>
<comment type="caution">
    <text evidence="1">The sequence shown here is derived from an EMBL/GenBank/DDBJ whole genome shotgun (WGS) entry which is preliminary data.</text>
</comment>
<sequence>MSDYGDYDQCLEVVSLTRAGDEDFRGQHCNIQVEHPHIPALTKHAIARLPQILKEDS</sequence>
<dbReference type="Proteomes" id="UP001321473">
    <property type="component" value="Unassembled WGS sequence"/>
</dbReference>
<keyword evidence="2" id="KW-1185">Reference proteome</keyword>